<dbReference type="Proteomes" id="UP000093281">
    <property type="component" value="Unassembled WGS sequence"/>
</dbReference>
<protein>
    <submittedName>
        <fullName evidence="2">Uncharacterized protein</fullName>
    </submittedName>
</protein>
<keyword evidence="1" id="KW-0472">Membrane</keyword>
<comment type="caution">
    <text evidence="2">The sequence shown here is derived from an EMBL/GenBank/DDBJ whole genome shotgun (WGS) entry which is preliminary data.</text>
</comment>
<evidence type="ECO:0000313" key="3">
    <source>
        <dbReference type="Proteomes" id="UP000093281"/>
    </source>
</evidence>
<proteinExistence type="predicted"/>
<sequence length="31" mass="3335">MISSAIGLFLPVVLALVGIIYLTIKENKKSC</sequence>
<dbReference type="AlphaFoldDB" id="A0A1C0B2J5"/>
<evidence type="ECO:0000313" key="2">
    <source>
        <dbReference type="EMBL" id="OCL96503.1"/>
    </source>
</evidence>
<keyword evidence="1" id="KW-0812">Transmembrane</keyword>
<name>A0A1C0B2J5_9BACT</name>
<accession>A0A1C0B2J5</accession>
<feature type="transmembrane region" description="Helical" evidence="1">
    <location>
        <begin position="6"/>
        <end position="24"/>
    </location>
</feature>
<gene>
    <name evidence="2" type="ORF">AAX29_02042</name>
</gene>
<dbReference type="EMBL" id="LCUJ01000014">
    <property type="protein sequence ID" value="OCL96503.1"/>
    <property type="molecule type" value="Genomic_DNA"/>
</dbReference>
<keyword evidence="1" id="KW-1133">Transmembrane helix</keyword>
<organism evidence="2 3">
    <name type="scientific">Aliarcobacter thereius</name>
    <dbReference type="NCBI Taxonomy" id="544718"/>
    <lineage>
        <taxon>Bacteria</taxon>
        <taxon>Pseudomonadati</taxon>
        <taxon>Campylobacterota</taxon>
        <taxon>Epsilonproteobacteria</taxon>
        <taxon>Campylobacterales</taxon>
        <taxon>Arcobacteraceae</taxon>
        <taxon>Aliarcobacter</taxon>
    </lineage>
</organism>
<reference evidence="3" key="1">
    <citation type="submission" date="2015-05" db="EMBL/GenBank/DDBJ databases">
        <authorList>
            <person name="Rovetto F."/>
            <person name="Cocolin L."/>
            <person name="Illeghems K."/>
            <person name="Van Nieuwerburgh F."/>
            <person name="Houf K."/>
        </authorList>
    </citation>
    <scope>NUCLEOTIDE SEQUENCE [LARGE SCALE GENOMIC DNA]</scope>
    <source>
        <strain evidence="3">DU22</strain>
    </source>
</reference>
<evidence type="ECO:0000256" key="1">
    <source>
        <dbReference type="SAM" id="Phobius"/>
    </source>
</evidence>